<evidence type="ECO:0000259" key="3">
    <source>
        <dbReference type="PROSITE" id="PS50090"/>
    </source>
</evidence>
<gene>
    <name evidence="4" type="ORF">J2S74_004024</name>
</gene>
<dbReference type="Proteomes" id="UP001230005">
    <property type="component" value="Unassembled WGS sequence"/>
</dbReference>
<comment type="caution">
    <text evidence="4">The sequence shown here is derived from an EMBL/GenBank/DDBJ whole genome shotgun (WGS) entry which is preliminary data.</text>
</comment>
<name>A0ABU0A0Q4_9BACI</name>
<proteinExistence type="predicted"/>
<dbReference type="InterPro" id="IPR001005">
    <property type="entry name" value="SANT/Myb"/>
</dbReference>
<dbReference type="EMBL" id="JAUSUG010000018">
    <property type="protein sequence ID" value="MDQ0256602.1"/>
    <property type="molecule type" value="Genomic_DNA"/>
</dbReference>
<feature type="domain" description="Myb-like" evidence="3">
    <location>
        <begin position="1"/>
        <end position="57"/>
    </location>
</feature>
<evidence type="ECO:0000256" key="2">
    <source>
        <dbReference type="SAM" id="MobiDB-lite"/>
    </source>
</evidence>
<feature type="coiled-coil region" evidence="1">
    <location>
        <begin position="144"/>
        <end position="185"/>
    </location>
</feature>
<dbReference type="PANTHER" id="PTHR41302">
    <property type="entry name" value="PRESPORE-SPECIFIC TRANSCRIPTIONAL REGULATOR RSFA-RELATED"/>
    <property type="match status" value="1"/>
</dbReference>
<dbReference type="InterPro" id="IPR009057">
    <property type="entry name" value="Homeodomain-like_sf"/>
</dbReference>
<organism evidence="4 5">
    <name type="scientific">Evansella vedderi</name>
    <dbReference type="NCBI Taxonomy" id="38282"/>
    <lineage>
        <taxon>Bacteria</taxon>
        <taxon>Bacillati</taxon>
        <taxon>Bacillota</taxon>
        <taxon>Bacilli</taxon>
        <taxon>Bacillales</taxon>
        <taxon>Bacillaceae</taxon>
        <taxon>Evansella</taxon>
    </lineage>
</organism>
<evidence type="ECO:0000313" key="5">
    <source>
        <dbReference type="Proteomes" id="UP001230005"/>
    </source>
</evidence>
<dbReference type="RefSeq" id="WP_307328998.1">
    <property type="nucleotide sequence ID" value="NZ_JAUSUG010000018.1"/>
</dbReference>
<evidence type="ECO:0000256" key="1">
    <source>
        <dbReference type="SAM" id="Coils"/>
    </source>
</evidence>
<dbReference type="SUPFAM" id="SSF46689">
    <property type="entry name" value="Homeodomain-like"/>
    <property type="match status" value="1"/>
</dbReference>
<sequence>MAKERKDTWTEEQDDLLAKIVLEHLTSGSTQTKAFEEAAEKLNRTTAACGFRWNASLRQEYKEEIKQAKAEKVSKSKFANKKTSEPVLKEVKSAAPSKTESKKDTSKQQAKSVTASGPSALPSVSEVEEIKVKHLLAVLESFDKELSIADIEKMKREKDALLKENQELKEEIRSVYLILDRLRRSANIEVNMEQREAN</sequence>
<feature type="compositionally biased region" description="Polar residues" evidence="2">
    <location>
        <begin position="107"/>
        <end position="117"/>
    </location>
</feature>
<dbReference type="InterPro" id="IPR014243">
    <property type="entry name" value="RsfA-like"/>
</dbReference>
<dbReference type="PANTHER" id="PTHR41302:SF2">
    <property type="entry name" value="PRESPORE SPECIFIC TRANSCRIPTIONAL ACTIVATOR RSFA"/>
    <property type="match status" value="1"/>
</dbReference>
<keyword evidence="1" id="KW-0175">Coiled coil</keyword>
<dbReference type="Pfam" id="PF13921">
    <property type="entry name" value="Myb_DNA-bind_6"/>
    <property type="match status" value="1"/>
</dbReference>
<feature type="region of interest" description="Disordered" evidence="2">
    <location>
        <begin position="70"/>
        <end position="125"/>
    </location>
</feature>
<accession>A0ABU0A0Q4</accession>
<dbReference type="Gene3D" id="1.10.10.60">
    <property type="entry name" value="Homeodomain-like"/>
    <property type="match status" value="1"/>
</dbReference>
<feature type="compositionally biased region" description="Basic and acidic residues" evidence="2">
    <location>
        <begin position="82"/>
        <end position="92"/>
    </location>
</feature>
<evidence type="ECO:0000313" key="4">
    <source>
        <dbReference type="EMBL" id="MDQ0256602.1"/>
    </source>
</evidence>
<keyword evidence="5" id="KW-1185">Reference proteome</keyword>
<protein>
    <submittedName>
        <fullName evidence="4">RsfA family transcription factor</fullName>
    </submittedName>
</protein>
<reference evidence="4 5" key="1">
    <citation type="submission" date="2023-07" db="EMBL/GenBank/DDBJ databases">
        <title>Genomic Encyclopedia of Type Strains, Phase IV (KMG-IV): sequencing the most valuable type-strain genomes for metagenomic binning, comparative biology and taxonomic classification.</title>
        <authorList>
            <person name="Goeker M."/>
        </authorList>
    </citation>
    <scope>NUCLEOTIDE SEQUENCE [LARGE SCALE GENOMIC DNA]</scope>
    <source>
        <strain evidence="4 5">DSM 9768</strain>
    </source>
</reference>
<dbReference type="PROSITE" id="PS50090">
    <property type="entry name" value="MYB_LIKE"/>
    <property type="match status" value="1"/>
</dbReference>